<comment type="subcellular location">
    <subcellularLocation>
        <location evidence="1">Membrane</location>
        <topology evidence="1">Multi-pass membrane protein</topology>
    </subcellularLocation>
</comment>
<keyword evidence="8" id="KW-1185">Reference proteome</keyword>
<dbReference type="GO" id="GO:0016020">
    <property type="term" value="C:membrane"/>
    <property type="evidence" value="ECO:0007669"/>
    <property type="project" value="UniProtKB-SubCell"/>
</dbReference>
<sequence>MHDDLKFERKRILYSTVFPLFILFLMFTVRLVESLENGDWHFLGVKPLSLEGLPGIITAPFIHADWGHWAANAGPFLVLGSVLFYVYSDIALKVFIWIYLLSGVWLWFGARDAWHIGASGLVYGLASFLFFSGIIRNYVPLIAVSLLVTFLYGGLFWGLIPMKWQVEYSWEAHLWGALAGMIVAMVFRKEGPQKRSIPDEEEDNEFDFYEDWDSPMS</sequence>
<dbReference type="InterPro" id="IPR022764">
    <property type="entry name" value="Peptidase_S54_rhomboid_dom"/>
</dbReference>
<evidence type="ECO:0000313" key="8">
    <source>
        <dbReference type="Proteomes" id="UP000181976"/>
    </source>
</evidence>
<feature type="transmembrane region" description="Helical" evidence="5">
    <location>
        <begin position="116"/>
        <end position="134"/>
    </location>
</feature>
<keyword evidence="3 5" id="KW-1133">Transmembrane helix</keyword>
<dbReference type="RefSeq" id="WP_010527849.1">
    <property type="nucleotide sequence ID" value="NZ_AFSL01000063.1"/>
</dbReference>
<evidence type="ECO:0000256" key="3">
    <source>
        <dbReference type="ARBA" id="ARBA00022989"/>
    </source>
</evidence>
<dbReference type="SUPFAM" id="SSF144091">
    <property type="entry name" value="Rhomboid-like"/>
    <property type="match status" value="1"/>
</dbReference>
<dbReference type="eggNOG" id="COG0705">
    <property type="taxonomic scope" value="Bacteria"/>
</dbReference>
<keyword evidence="7" id="KW-0378">Hydrolase</keyword>
<evidence type="ECO:0000256" key="2">
    <source>
        <dbReference type="ARBA" id="ARBA00022692"/>
    </source>
</evidence>
<dbReference type="InterPro" id="IPR035952">
    <property type="entry name" value="Rhomboid-like_sf"/>
</dbReference>
<gene>
    <name evidence="7" type="ORF">SAMN05444380_11472</name>
</gene>
<keyword evidence="2 5" id="KW-0812">Transmembrane</keyword>
<dbReference type="GO" id="GO:0006508">
    <property type="term" value="P:proteolysis"/>
    <property type="evidence" value="ECO:0007669"/>
    <property type="project" value="UniProtKB-KW"/>
</dbReference>
<dbReference type="Proteomes" id="UP000181976">
    <property type="component" value="Unassembled WGS sequence"/>
</dbReference>
<evidence type="ECO:0000256" key="5">
    <source>
        <dbReference type="SAM" id="Phobius"/>
    </source>
</evidence>
<feature type="transmembrane region" description="Helical" evidence="5">
    <location>
        <begin position="141"/>
        <end position="160"/>
    </location>
</feature>
<evidence type="ECO:0000313" key="7">
    <source>
        <dbReference type="EMBL" id="SFE61027.1"/>
    </source>
</evidence>
<feature type="transmembrane region" description="Helical" evidence="5">
    <location>
        <begin position="69"/>
        <end position="87"/>
    </location>
</feature>
<keyword evidence="4 5" id="KW-0472">Membrane</keyword>
<evidence type="ECO:0000259" key="6">
    <source>
        <dbReference type="Pfam" id="PF01694"/>
    </source>
</evidence>
<dbReference type="EMBL" id="FONA01000014">
    <property type="protein sequence ID" value="SFE61027.1"/>
    <property type="molecule type" value="Genomic_DNA"/>
</dbReference>
<dbReference type="STRING" id="385682.SAMN05444380_11472"/>
<proteinExistence type="predicted"/>
<dbReference type="GO" id="GO:0004252">
    <property type="term" value="F:serine-type endopeptidase activity"/>
    <property type="evidence" value="ECO:0007669"/>
    <property type="project" value="InterPro"/>
</dbReference>
<reference evidence="7 8" key="1">
    <citation type="submission" date="2016-10" db="EMBL/GenBank/DDBJ databases">
        <authorList>
            <person name="de Groot N.N."/>
        </authorList>
    </citation>
    <scope>NUCLEOTIDE SEQUENCE [LARGE SCALE GENOMIC DNA]</scope>
    <source>
        <strain evidence="7 8">DSM 19012</strain>
    </source>
</reference>
<feature type="transmembrane region" description="Helical" evidence="5">
    <location>
        <begin position="12"/>
        <end position="32"/>
    </location>
</feature>
<dbReference type="OrthoDB" id="465874at2"/>
<keyword evidence="7" id="KW-0645">Protease</keyword>
<feature type="domain" description="Peptidase S54 rhomboid" evidence="6">
    <location>
        <begin position="56"/>
        <end position="189"/>
    </location>
</feature>
<dbReference type="InParanoid" id="A0A1I2BY30"/>
<feature type="transmembrane region" description="Helical" evidence="5">
    <location>
        <begin position="172"/>
        <end position="188"/>
    </location>
</feature>
<dbReference type="Gene3D" id="1.20.1540.10">
    <property type="entry name" value="Rhomboid-like"/>
    <property type="match status" value="1"/>
</dbReference>
<accession>A0A1I2BY30</accession>
<evidence type="ECO:0000256" key="1">
    <source>
        <dbReference type="ARBA" id="ARBA00004141"/>
    </source>
</evidence>
<feature type="transmembrane region" description="Helical" evidence="5">
    <location>
        <begin position="94"/>
        <end position="110"/>
    </location>
</feature>
<dbReference type="AlphaFoldDB" id="A0A1I2BY30"/>
<protein>
    <submittedName>
        <fullName evidence="7">Membrane associated serine protease, rhomboid family</fullName>
    </submittedName>
</protein>
<dbReference type="Pfam" id="PF01694">
    <property type="entry name" value="Rhomboid"/>
    <property type="match status" value="1"/>
</dbReference>
<organism evidence="7 8">
    <name type="scientific">Thermophagus xiamenensis</name>
    <dbReference type="NCBI Taxonomy" id="385682"/>
    <lineage>
        <taxon>Bacteria</taxon>
        <taxon>Pseudomonadati</taxon>
        <taxon>Bacteroidota</taxon>
        <taxon>Bacteroidia</taxon>
        <taxon>Marinilabiliales</taxon>
        <taxon>Marinilabiliaceae</taxon>
        <taxon>Thermophagus</taxon>
    </lineage>
</organism>
<name>A0A1I2BY30_9BACT</name>
<evidence type="ECO:0000256" key="4">
    <source>
        <dbReference type="ARBA" id="ARBA00023136"/>
    </source>
</evidence>